<dbReference type="Proteomes" id="UP000677228">
    <property type="component" value="Unassembled WGS sequence"/>
</dbReference>
<comment type="subcellular location">
    <subcellularLocation>
        <location evidence="1">Membrane</location>
        <topology evidence="1">Multi-pass membrane protein</topology>
    </subcellularLocation>
</comment>
<keyword evidence="4" id="KW-0633">Potassium transport</keyword>
<evidence type="ECO:0000256" key="5">
    <source>
        <dbReference type="ARBA" id="ARBA00022692"/>
    </source>
</evidence>
<dbReference type="GO" id="GO:0005886">
    <property type="term" value="C:plasma membrane"/>
    <property type="evidence" value="ECO:0007669"/>
    <property type="project" value="TreeGrafter"/>
</dbReference>
<evidence type="ECO:0000256" key="9">
    <source>
        <dbReference type="ARBA" id="ARBA00023065"/>
    </source>
</evidence>
<sequence length="206" mass="23342">MKKQNVRTLTLIVSTFSYLLVGAAIFDALESNHEDKLRKQYQEEELFMLGQFNITVEEYLELEDVVIKYQPHKAGAQWKFAGAFYFSLTVITTIGYGHSCPTTISGKSFCMLYAIIGIPLCLVMFQSVGERLNNFAGWGIKTIKKCFKLRDYEATQTELVVVGTCLAVGVVTGGAAMFHHFERWTYFDCIYYCFITLTTIGIHLTS</sequence>
<dbReference type="EMBL" id="CAJNOK010014231">
    <property type="protein sequence ID" value="CAF1200285.1"/>
    <property type="molecule type" value="Genomic_DNA"/>
</dbReference>
<dbReference type="Pfam" id="PF07885">
    <property type="entry name" value="Ion_trans_2"/>
    <property type="match status" value="2"/>
</dbReference>
<dbReference type="AlphaFoldDB" id="A0A8S2EMA0"/>
<evidence type="ECO:0000256" key="7">
    <source>
        <dbReference type="ARBA" id="ARBA00022958"/>
    </source>
</evidence>
<evidence type="ECO:0000256" key="6">
    <source>
        <dbReference type="ARBA" id="ARBA00022826"/>
    </source>
</evidence>
<organism evidence="14 16">
    <name type="scientific">Didymodactylos carnosus</name>
    <dbReference type="NCBI Taxonomy" id="1234261"/>
    <lineage>
        <taxon>Eukaryota</taxon>
        <taxon>Metazoa</taxon>
        <taxon>Spiralia</taxon>
        <taxon>Gnathifera</taxon>
        <taxon>Rotifera</taxon>
        <taxon>Eurotatoria</taxon>
        <taxon>Bdelloidea</taxon>
        <taxon>Philodinida</taxon>
        <taxon>Philodinidae</taxon>
        <taxon>Didymodactylos</taxon>
    </lineage>
</organism>
<dbReference type="GO" id="GO:0022841">
    <property type="term" value="F:potassium ion leak channel activity"/>
    <property type="evidence" value="ECO:0007669"/>
    <property type="project" value="TreeGrafter"/>
</dbReference>
<dbReference type="PANTHER" id="PTHR11003">
    <property type="entry name" value="POTASSIUM CHANNEL, SUBFAMILY K"/>
    <property type="match status" value="1"/>
</dbReference>
<comment type="similarity">
    <text evidence="2">Belongs to the two pore domain potassium channel (TC 1.A.1.8) family.</text>
</comment>
<feature type="transmembrane region" description="Helical" evidence="12">
    <location>
        <begin position="78"/>
        <end position="97"/>
    </location>
</feature>
<keyword evidence="9" id="KW-0406">Ion transport</keyword>
<proteinExistence type="inferred from homology"/>
<evidence type="ECO:0000256" key="10">
    <source>
        <dbReference type="ARBA" id="ARBA00023136"/>
    </source>
</evidence>
<keyword evidence="3" id="KW-0813">Transport</keyword>
<protein>
    <recommendedName>
        <fullName evidence="13">Potassium channel domain-containing protein</fullName>
    </recommendedName>
</protein>
<keyword evidence="11" id="KW-0407">Ion channel</keyword>
<dbReference type="InterPro" id="IPR003280">
    <property type="entry name" value="2pore_dom_K_chnl"/>
</dbReference>
<keyword evidence="7" id="KW-0630">Potassium</keyword>
<dbReference type="SUPFAM" id="SSF81324">
    <property type="entry name" value="Voltage-gated potassium channels"/>
    <property type="match status" value="2"/>
</dbReference>
<feature type="transmembrane region" description="Helical" evidence="12">
    <location>
        <begin position="109"/>
        <end position="128"/>
    </location>
</feature>
<keyword evidence="10 12" id="KW-0472">Membrane</keyword>
<evidence type="ECO:0000259" key="13">
    <source>
        <dbReference type="Pfam" id="PF07885"/>
    </source>
</evidence>
<dbReference type="Gene3D" id="1.10.287.70">
    <property type="match status" value="1"/>
</dbReference>
<feature type="transmembrane region" description="Helical" evidence="12">
    <location>
        <begin position="185"/>
        <end position="204"/>
    </location>
</feature>
<evidence type="ECO:0000313" key="16">
    <source>
        <dbReference type="Proteomes" id="UP000677228"/>
    </source>
</evidence>
<dbReference type="InterPro" id="IPR003092">
    <property type="entry name" value="2pore_dom_K_chnl_TASK"/>
</dbReference>
<dbReference type="GO" id="GO:0030322">
    <property type="term" value="P:stabilization of membrane potential"/>
    <property type="evidence" value="ECO:0007669"/>
    <property type="project" value="TreeGrafter"/>
</dbReference>
<evidence type="ECO:0000256" key="12">
    <source>
        <dbReference type="SAM" id="Phobius"/>
    </source>
</evidence>
<evidence type="ECO:0000256" key="2">
    <source>
        <dbReference type="ARBA" id="ARBA00006666"/>
    </source>
</evidence>
<feature type="domain" description="Potassium channel" evidence="13">
    <location>
        <begin position="167"/>
        <end position="201"/>
    </location>
</feature>
<accession>A0A8S2EMA0</accession>
<dbReference type="GO" id="GO:0015271">
    <property type="term" value="F:outward rectifier potassium channel activity"/>
    <property type="evidence" value="ECO:0007669"/>
    <property type="project" value="TreeGrafter"/>
</dbReference>
<gene>
    <name evidence="14" type="ORF">OVA965_LOCUS23953</name>
    <name evidence="15" type="ORF">TMI583_LOCUS24673</name>
</gene>
<evidence type="ECO:0000256" key="1">
    <source>
        <dbReference type="ARBA" id="ARBA00004141"/>
    </source>
</evidence>
<keyword evidence="6" id="KW-0631">Potassium channel</keyword>
<keyword evidence="5 12" id="KW-0812">Transmembrane</keyword>
<dbReference type="Proteomes" id="UP000682733">
    <property type="component" value="Unassembled WGS sequence"/>
</dbReference>
<keyword evidence="8 12" id="KW-1133">Transmembrane helix</keyword>
<feature type="domain" description="Potassium channel" evidence="13">
    <location>
        <begin position="69"/>
        <end position="132"/>
    </location>
</feature>
<evidence type="ECO:0000313" key="15">
    <source>
        <dbReference type="EMBL" id="CAF4010331.1"/>
    </source>
</evidence>
<evidence type="ECO:0000256" key="8">
    <source>
        <dbReference type="ARBA" id="ARBA00022989"/>
    </source>
</evidence>
<name>A0A8S2EMA0_9BILA</name>
<dbReference type="PANTHER" id="PTHR11003:SF291">
    <property type="entry name" value="IP11374P"/>
    <property type="match status" value="1"/>
</dbReference>
<evidence type="ECO:0000256" key="11">
    <source>
        <dbReference type="ARBA" id="ARBA00023303"/>
    </source>
</evidence>
<dbReference type="PRINTS" id="PR01095">
    <property type="entry name" value="TASKCHANNEL"/>
</dbReference>
<dbReference type="InterPro" id="IPR013099">
    <property type="entry name" value="K_chnl_dom"/>
</dbReference>
<feature type="transmembrane region" description="Helical" evidence="12">
    <location>
        <begin position="159"/>
        <end position="178"/>
    </location>
</feature>
<evidence type="ECO:0000256" key="4">
    <source>
        <dbReference type="ARBA" id="ARBA00022538"/>
    </source>
</evidence>
<comment type="caution">
    <text evidence="14">The sequence shown here is derived from an EMBL/GenBank/DDBJ whole genome shotgun (WGS) entry which is preliminary data.</text>
</comment>
<evidence type="ECO:0000256" key="3">
    <source>
        <dbReference type="ARBA" id="ARBA00022448"/>
    </source>
</evidence>
<reference evidence="14" key="1">
    <citation type="submission" date="2021-02" db="EMBL/GenBank/DDBJ databases">
        <authorList>
            <person name="Nowell W R."/>
        </authorList>
    </citation>
    <scope>NUCLEOTIDE SEQUENCE</scope>
</reference>
<evidence type="ECO:0000313" key="14">
    <source>
        <dbReference type="EMBL" id="CAF1200285.1"/>
    </source>
</evidence>
<dbReference type="EMBL" id="CAJOBA010035763">
    <property type="protein sequence ID" value="CAF4010331.1"/>
    <property type="molecule type" value="Genomic_DNA"/>
</dbReference>